<feature type="domain" description="DUF83" evidence="14">
    <location>
        <begin position="13"/>
        <end position="202"/>
    </location>
</feature>
<keyword evidence="10 13" id="KW-0411">Iron-sulfur</keyword>
<dbReference type="AlphaFoldDB" id="A0A9R1C8K3"/>
<keyword evidence="12 13" id="KW-0464">Manganese</keyword>
<keyword evidence="11 13" id="KW-0051">Antiviral defense</keyword>
<keyword evidence="7 13" id="KW-0378">Hydrolase</keyword>
<evidence type="ECO:0000256" key="7">
    <source>
        <dbReference type="ARBA" id="ARBA00022801"/>
    </source>
</evidence>
<evidence type="ECO:0000256" key="3">
    <source>
        <dbReference type="ARBA" id="ARBA00012768"/>
    </source>
</evidence>
<keyword evidence="8 13" id="KW-0269">Exonuclease</keyword>
<evidence type="ECO:0000256" key="2">
    <source>
        <dbReference type="ARBA" id="ARBA00009189"/>
    </source>
</evidence>
<organism evidence="15 16">
    <name type="scientific">Prevotella lacticifex</name>
    <dbReference type="NCBI Taxonomy" id="2854755"/>
    <lineage>
        <taxon>Bacteria</taxon>
        <taxon>Pseudomonadati</taxon>
        <taxon>Bacteroidota</taxon>
        <taxon>Bacteroidia</taxon>
        <taxon>Bacteroidales</taxon>
        <taxon>Prevotellaceae</taxon>
        <taxon>Prevotella</taxon>
    </lineage>
</organism>
<dbReference type="Gene3D" id="3.90.320.10">
    <property type="match status" value="1"/>
</dbReference>
<comment type="cofactor">
    <cofactor evidence="13">
        <name>Mg(2+)</name>
        <dbReference type="ChEBI" id="CHEBI:18420"/>
    </cofactor>
    <cofactor evidence="13">
        <name>Mn(2+)</name>
        <dbReference type="ChEBI" id="CHEBI:29035"/>
    </cofactor>
    <text evidence="13">Mg(2+) or Mn(2+) required for ssDNA cleavage activity.</text>
</comment>
<dbReference type="InterPro" id="IPR013343">
    <property type="entry name" value="CRISPR-assoc_prot_Cas4"/>
</dbReference>
<dbReference type="InterPro" id="IPR011604">
    <property type="entry name" value="PDDEXK-like_dom_sf"/>
</dbReference>
<dbReference type="Pfam" id="PF01930">
    <property type="entry name" value="Cas_Cas4"/>
    <property type="match status" value="1"/>
</dbReference>
<evidence type="ECO:0000256" key="6">
    <source>
        <dbReference type="ARBA" id="ARBA00022723"/>
    </source>
</evidence>
<dbReference type="InterPro" id="IPR051827">
    <property type="entry name" value="Cas4_exonuclease"/>
</dbReference>
<evidence type="ECO:0000256" key="1">
    <source>
        <dbReference type="ARBA" id="ARBA00001966"/>
    </source>
</evidence>
<dbReference type="EC" id="3.1.12.1" evidence="3 13"/>
<name>A0A9R1C8K3_9BACT</name>
<proteinExistence type="inferred from homology"/>
<reference evidence="15" key="1">
    <citation type="journal article" date="2022" name="Int. J. Syst. Evol. Microbiol.">
        <title>Prevotella lacticifex sp. nov., isolated from the rumen of cows.</title>
        <authorList>
            <person name="Shinkai T."/>
            <person name="Ikeyama N."/>
            <person name="Kumagai M."/>
            <person name="Ohmori H."/>
            <person name="Sakamoto M."/>
            <person name="Ohkuma M."/>
            <person name="Mitsumori M."/>
        </authorList>
    </citation>
    <scope>NUCLEOTIDE SEQUENCE</scope>
    <source>
        <strain evidence="15">R5076</strain>
    </source>
</reference>
<keyword evidence="16" id="KW-1185">Reference proteome</keyword>
<dbReference type="InterPro" id="IPR022765">
    <property type="entry name" value="Dna2/Cas4_DUF83"/>
</dbReference>
<keyword evidence="6 13" id="KW-0479">Metal-binding</keyword>
<dbReference type="PANTHER" id="PTHR36531:SF6">
    <property type="entry name" value="DNA REPLICATION ATP-DEPENDENT HELICASE_NUCLEASE DNA2"/>
    <property type="match status" value="1"/>
</dbReference>
<evidence type="ECO:0000256" key="8">
    <source>
        <dbReference type="ARBA" id="ARBA00022839"/>
    </source>
</evidence>
<comment type="similarity">
    <text evidence="2 13">Belongs to the CRISPR-associated exonuclease Cas4 family.</text>
</comment>
<dbReference type="PANTHER" id="PTHR36531">
    <property type="entry name" value="CRISPR-ASSOCIATED EXONUCLEASE CAS4"/>
    <property type="match status" value="1"/>
</dbReference>
<comment type="cofactor">
    <cofactor evidence="1">
        <name>[4Fe-4S] cluster</name>
        <dbReference type="ChEBI" id="CHEBI:49883"/>
    </cofactor>
</comment>
<evidence type="ECO:0000313" key="15">
    <source>
        <dbReference type="EMBL" id="GJG58019.1"/>
    </source>
</evidence>
<dbReference type="GO" id="GO:0051536">
    <property type="term" value="F:iron-sulfur cluster binding"/>
    <property type="evidence" value="ECO:0007669"/>
    <property type="project" value="UniProtKB-KW"/>
</dbReference>
<comment type="caution">
    <text evidence="15">The sequence shown here is derived from an EMBL/GenBank/DDBJ whole genome shotgun (WGS) entry which is preliminary data.</text>
</comment>
<evidence type="ECO:0000313" key="16">
    <source>
        <dbReference type="Proteomes" id="UP000825483"/>
    </source>
</evidence>
<evidence type="ECO:0000256" key="12">
    <source>
        <dbReference type="ARBA" id="ARBA00023211"/>
    </source>
</evidence>
<dbReference type="GO" id="GO:0051607">
    <property type="term" value="P:defense response to virus"/>
    <property type="evidence" value="ECO:0007669"/>
    <property type="project" value="UniProtKB-KW"/>
</dbReference>
<dbReference type="NCBIfam" id="TIGR00372">
    <property type="entry name" value="cas4"/>
    <property type="match status" value="1"/>
</dbReference>
<dbReference type="EMBL" id="BPUB01000001">
    <property type="protein sequence ID" value="GJG58019.1"/>
    <property type="molecule type" value="Genomic_DNA"/>
</dbReference>
<evidence type="ECO:0000256" key="9">
    <source>
        <dbReference type="ARBA" id="ARBA00023004"/>
    </source>
</evidence>
<dbReference type="Proteomes" id="UP000825483">
    <property type="component" value="Unassembled WGS sequence"/>
</dbReference>
<keyword evidence="5 13" id="KW-0540">Nuclease</keyword>
<evidence type="ECO:0000256" key="13">
    <source>
        <dbReference type="RuleBase" id="RU365022"/>
    </source>
</evidence>
<keyword evidence="9 13" id="KW-0408">Iron</keyword>
<protein>
    <recommendedName>
        <fullName evidence="4 13">CRISPR-associated exonuclease Cas4</fullName>
        <ecNumber evidence="3 13">3.1.12.1</ecNumber>
    </recommendedName>
</protein>
<evidence type="ECO:0000256" key="11">
    <source>
        <dbReference type="ARBA" id="ARBA00023118"/>
    </source>
</evidence>
<accession>A0A9R1C8K3</accession>
<comment type="cofactor">
    <cofactor evidence="13">
        <name>iron-sulfur cluster</name>
        <dbReference type="ChEBI" id="CHEBI:30408"/>
    </cofactor>
</comment>
<dbReference type="GO" id="GO:0046872">
    <property type="term" value="F:metal ion binding"/>
    <property type="evidence" value="ECO:0007669"/>
    <property type="project" value="UniProtKB-KW"/>
</dbReference>
<comment type="function">
    <text evidence="13">CRISPR (clustered regularly interspaced short palindromic repeat) is an adaptive immune system that provides protection against mobile genetic elements (viruses, transposable elements and conjugative plasmids). CRISPR clusters contain sequences complementary to antecedent mobile elements and target invading nucleic acids. CRISPR clusters are transcribed and processed into CRISPR RNA (crRNA).</text>
</comment>
<dbReference type="GO" id="GO:0004527">
    <property type="term" value="F:exonuclease activity"/>
    <property type="evidence" value="ECO:0007669"/>
    <property type="project" value="UniProtKB-KW"/>
</dbReference>
<evidence type="ECO:0000256" key="4">
    <source>
        <dbReference type="ARBA" id="ARBA00020049"/>
    </source>
</evidence>
<sequence length="223" mass="26135">MTLYDDEDMLMLSGIQHYMFCPRQWGLIHMEQLWDDNRLTVEGSLLHKRVDNPFYREKNGDTITLRRVALASKRLGLYGYSDAIELHAADTDNSITNDRYPGRWIPYPVEYKHGRHKKNPCDEVQLAAQVMCLEEMYDISLDSAALFYWETEQREEIVINEDLRQLVVTISQAMHEMMQKRTLPPAEPTNHCRSCSLKDICLPDISLKDAKTYLKRNLYEEDA</sequence>
<gene>
    <name evidence="15" type="ORF">PRLR5076_08700</name>
</gene>
<evidence type="ECO:0000256" key="10">
    <source>
        <dbReference type="ARBA" id="ARBA00023014"/>
    </source>
</evidence>
<evidence type="ECO:0000256" key="5">
    <source>
        <dbReference type="ARBA" id="ARBA00022722"/>
    </source>
</evidence>
<evidence type="ECO:0000259" key="14">
    <source>
        <dbReference type="Pfam" id="PF01930"/>
    </source>
</evidence>